<dbReference type="RefSeq" id="WP_092987300.1">
    <property type="nucleotide sequence ID" value="NZ_FNFY01000021.1"/>
</dbReference>
<reference evidence="2" key="1">
    <citation type="submission" date="2016-10" db="EMBL/GenBank/DDBJ databases">
        <authorList>
            <person name="Varghese N."/>
            <person name="Submissions S."/>
        </authorList>
    </citation>
    <scope>NUCLEOTIDE SEQUENCE [LARGE SCALE GENOMIC DNA]</scope>
    <source>
        <strain evidence="2">CGMCC 1.8895</strain>
    </source>
</reference>
<dbReference type="STRING" id="576118.SAMN05216216_1213"/>
<evidence type="ECO:0000313" key="2">
    <source>
        <dbReference type="Proteomes" id="UP000199008"/>
    </source>
</evidence>
<name>A0A1G9H8E9_9BACL</name>
<organism evidence="1 2">
    <name type="scientific">Lacicoccus qingdaonensis</name>
    <dbReference type="NCBI Taxonomy" id="576118"/>
    <lineage>
        <taxon>Bacteria</taxon>
        <taxon>Bacillati</taxon>
        <taxon>Bacillota</taxon>
        <taxon>Bacilli</taxon>
        <taxon>Bacillales</taxon>
        <taxon>Salinicoccaceae</taxon>
        <taxon>Lacicoccus</taxon>
    </lineage>
</organism>
<sequence>MQRSQSNKSTNEISENTLSHLYETAIVIKNGVEERNYKSVLFSSIDNREATIESAVHIGFLLTQLKKKVLLVNLDHLNTDCINEYLHTEQKASLISQLKNSAYISEAITRTQYDDLDAMDIEEIDEDEFATTVNQYDLKSKLQPLTNYYDLLMVVGPETKSFNYYANIYELSDSAITIVNSKNNDKYLLKKHIDKFKVFNIRSFGILRKDN</sequence>
<dbReference type="EMBL" id="FNFY01000021">
    <property type="protein sequence ID" value="SDL08703.1"/>
    <property type="molecule type" value="Genomic_DNA"/>
</dbReference>
<gene>
    <name evidence="1" type="ORF">SAMN05216216_1213</name>
</gene>
<dbReference type="InterPro" id="IPR027417">
    <property type="entry name" value="P-loop_NTPase"/>
</dbReference>
<dbReference type="OrthoDB" id="2388201at2"/>
<protein>
    <recommendedName>
        <fullName evidence="3">AAA domain-containing protein</fullName>
    </recommendedName>
</protein>
<accession>A0A1G9H8E9</accession>
<evidence type="ECO:0000313" key="1">
    <source>
        <dbReference type="EMBL" id="SDL08703.1"/>
    </source>
</evidence>
<dbReference type="Proteomes" id="UP000199008">
    <property type="component" value="Unassembled WGS sequence"/>
</dbReference>
<proteinExistence type="predicted"/>
<dbReference type="SUPFAM" id="SSF52540">
    <property type="entry name" value="P-loop containing nucleoside triphosphate hydrolases"/>
    <property type="match status" value="1"/>
</dbReference>
<dbReference type="Gene3D" id="3.40.50.300">
    <property type="entry name" value="P-loop containing nucleotide triphosphate hydrolases"/>
    <property type="match status" value="1"/>
</dbReference>
<keyword evidence="2" id="KW-1185">Reference proteome</keyword>
<evidence type="ECO:0008006" key="3">
    <source>
        <dbReference type="Google" id="ProtNLM"/>
    </source>
</evidence>
<dbReference type="AlphaFoldDB" id="A0A1G9H8E9"/>